<dbReference type="InterPro" id="IPR012337">
    <property type="entry name" value="RNaseH-like_sf"/>
</dbReference>
<keyword evidence="2" id="KW-1185">Reference proteome</keyword>
<dbReference type="AlphaFoldDB" id="A0A9N8E514"/>
<sequence length="196" mass="22102">MKHNNIMKFLADPSKLAAKFDWKRKAGSILALDVGKDKIGLAVASHPESGESALALDPMPLMLVTRTGNRKVLDESVIQELQDVVETFNVCGFVVSWPLQKEGRCGAPCGKVLHTLDCLVEESSSIVNQNRPFCLWDDHHYLPGEDRASEEQYVHKCSSSIAVDVWNDYCSKHWPQLCDDEEQLDEIWDIPRNTYS</sequence>
<dbReference type="Gene3D" id="3.30.420.140">
    <property type="entry name" value="YqgF/RNase H-like domain"/>
    <property type="match status" value="1"/>
</dbReference>
<organism evidence="1 2">
    <name type="scientific">Seminavis robusta</name>
    <dbReference type="NCBI Taxonomy" id="568900"/>
    <lineage>
        <taxon>Eukaryota</taxon>
        <taxon>Sar</taxon>
        <taxon>Stramenopiles</taxon>
        <taxon>Ochrophyta</taxon>
        <taxon>Bacillariophyta</taxon>
        <taxon>Bacillariophyceae</taxon>
        <taxon>Bacillariophycidae</taxon>
        <taxon>Naviculales</taxon>
        <taxon>Naviculaceae</taxon>
        <taxon>Seminavis</taxon>
    </lineage>
</organism>
<proteinExistence type="predicted"/>
<dbReference type="SUPFAM" id="SSF53098">
    <property type="entry name" value="Ribonuclease H-like"/>
    <property type="match status" value="1"/>
</dbReference>
<evidence type="ECO:0000313" key="2">
    <source>
        <dbReference type="Proteomes" id="UP001153069"/>
    </source>
</evidence>
<reference evidence="1" key="1">
    <citation type="submission" date="2020-06" db="EMBL/GenBank/DDBJ databases">
        <authorList>
            <consortium name="Plant Systems Biology data submission"/>
        </authorList>
    </citation>
    <scope>NUCLEOTIDE SEQUENCE</scope>
    <source>
        <strain evidence="1">D6</strain>
    </source>
</reference>
<comment type="caution">
    <text evidence="1">The sequence shown here is derived from an EMBL/GenBank/DDBJ whole genome shotgun (WGS) entry which is preliminary data.</text>
</comment>
<accession>A0A9N8E514</accession>
<dbReference type="GO" id="GO:0006139">
    <property type="term" value="P:nucleobase-containing compound metabolic process"/>
    <property type="evidence" value="ECO:0007669"/>
    <property type="project" value="InterPro"/>
</dbReference>
<dbReference type="OrthoDB" id="43004at2759"/>
<dbReference type="InterPro" id="IPR037027">
    <property type="entry name" value="YqgF/RNaseH-like_dom_sf"/>
</dbReference>
<dbReference type="Proteomes" id="UP001153069">
    <property type="component" value="Unassembled WGS sequence"/>
</dbReference>
<name>A0A9N8E514_9STRA</name>
<evidence type="ECO:0008006" key="3">
    <source>
        <dbReference type="Google" id="ProtNLM"/>
    </source>
</evidence>
<evidence type="ECO:0000313" key="1">
    <source>
        <dbReference type="EMBL" id="CAB9512819.1"/>
    </source>
</evidence>
<gene>
    <name evidence="1" type="ORF">SEMRO_556_G165950.1</name>
</gene>
<protein>
    <recommendedName>
        <fullName evidence="3">YqgF/RNase H-like domain-containing protein</fullName>
    </recommendedName>
</protein>
<dbReference type="EMBL" id="CAICTM010000555">
    <property type="protein sequence ID" value="CAB9512819.1"/>
    <property type="molecule type" value="Genomic_DNA"/>
</dbReference>